<dbReference type="InParanoid" id="B9RKT9"/>
<dbReference type="AlphaFoldDB" id="B9RKT9"/>
<evidence type="ECO:0000313" key="4">
    <source>
        <dbReference type="Proteomes" id="UP000008311"/>
    </source>
</evidence>
<reference evidence="4" key="1">
    <citation type="journal article" date="2010" name="Nat. Biotechnol.">
        <title>Draft genome sequence of the oilseed species Ricinus communis.</title>
        <authorList>
            <person name="Chan A.P."/>
            <person name="Crabtree J."/>
            <person name="Zhao Q."/>
            <person name="Lorenzi H."/>
            <person name="Orvis J."/>
            <person name="Puiu D."/>
            <person name="Melake-Berhan A."/>
            <person name="Jones K.M."/>
            <person name="Redman J."/>
            <person name="Chen G."/>
            <person name="Cahoon E.B."/>
            <person name="Gedil M."/>
            <person name="Stanke M."/>
            <person name="Haas B.J."/>
            <person name="Wortman J.R."/>
            <person name="Fraser-Liggett C.M."/>
            <person name="Ravel J."/>
            <person name="Rabinowicz P.D."/>
        </authorList>
    </citation>
    <scope>NUCLEOTIDE SEQUENCE [LARGE SCALE GENOMIC DNA]</scope>
    <source>
        <strain evidence="4">cv. Hale</strain>
    </source>
</reference>
<dbReference type="Pfam" id="PF12783">
    <property type="entry name" value="Sec7-like_HUS"/>
    <property type="match status" value="1"/>
</dbReference>
<name>B9RKT9_RICCO</name>
<dbReference type="Proteomes" id="UP000008311">
    <property type="component" value="Unassembled WGS sequence"/>
</dbReference>
<accession>B9RKT9</accession>
<dbReference type="PANTHER" id="PTHR10663">
    <property type="entry name" value="GUANYL-NUCLEOTIDE EXCHANGE FACTOR"/>
    <property type="match status" value="1"/>
</dbReference>
<keyword evidence="4" id="KW-1185">Reference proteome</keyword>
<dbReference type="InterPro" id="IPR016024">
    <property type="entry name" value="ARM-type_fold"/>
</dbReference>
<evidence type="ECO:0000259" key="2">
    <source>
        <dbReference type="Pfam" id="PF12783"/>
    </source>
</evidence>
<organism evidence="3 4">
    <name type="scientific">Ricinus communis</name>
    <name type="common">Castor bean</name>
    <dbReference type="NCBI Taxonomy" id="3988"/>
    <lineage>
        <taxon>Eukaryota</taxon>
        <taxon>Viridiplantae</taxon>
        <taxon>Streptophyta</taxon>
        <taxon>Embryophyta</taxon>
        <taxon>Tracheophyta</taxon>
        <taxon>Spermatophyta</taxon>
        <taxon>Magnoliopsida</taxon>
        <taxon>eudicotyledons</taxon>
        <taxon>Gunneridae</taxon>
        <taxon>Pentapetalae</taxon>
        <taxon>rosids</taxon>
        <taxon>fabids</taxon>
        <taxon>Malpighiales</taxon>
        <taxon>Euphorbiaceae</taxon>
        <taxon>Acalyphoideae</taxon>
        <taxon>Acalypheae</taxon>
        <taxon>Ricinus</taxon>
    </lineage>
</organism>
<evidence type="ECO:0000313" key="3">
    <source>
        <dbReference type="EMBL" id="EEF48287.1"/>
    </source>
</evidence>
<keyword evidence="1" id="KW-0344">Guanine-nucleotide releasing factor</keyword>
<gene>
    <name evidence="3" type="ORF">RCOM_1053360</name>
</gene>
<dbReference type="PANTHER" id="PTHR10663:SF322">
    <property type="entry name" value="ARF GUANINE-NUCLEOTIDE EXCHANGE FACTOR GNL2"/>
    <property type="match status" value="1"/>
</dbReference>
<dbReference type="STRING" id="3988.B9RKT9"/>
<feature type="domain" description="Mon2/Sec7/BIG1-like HUS" evidence="2">
    <location>
        <begin position="249"/>
        <end position="389"/>
    </location>
</feature>
<dbReference type="eggNOG" id="KOG0928">
    <property type="taxonomic scope" value="Eukaryota"/>
</dbReference>
<dbReference type="EMBL" id="EQ973784">
    <property type="protein sequence ID" value="EEF48287.1"/>
    <property type="molecule type" value="Genomic_DNA"/>
</dbReference>
<dbReference type="SUPFAM" id="SSF48371">
    <property type="entry name" value="ARM repeat"/>
    <property type="match status" value="1"/>
</dbReference>
<proteinExistence type="predicted"/>
<protein>
    <recommendedName>
        <fullName evidence="2">Mon2/Sec7/BIG1-like HUS domain-containing protein</fullName>
    </recommendedName>
</protein>
<sequence length="393" mass="44202">MEKIKEEEENKSWQERKRIKRGELSCMLNTELSAVLAVIQRPHDPNNSLLPQLESYDTSILHSLKSLRALIFNPQQEWRTIDPSVYIYPFLDVTQSDDIPATATSVSLSAISKILKLHVFYEKTPGAKDAINSIITGIASCRLERTDHSTEDAVRMRILQALTSIIKHRASVLLTDHAVCTIVNTCFQVVQQSTHRADLLQRGAKYAMREMIEIIFARLQDVEVKFEEDSESDTEDIDIGSNVDSGYGVRCIVDIFHFLCSLLNVVEVVESEGVSSQASDQNIQIFGLILINSAVELSGDAIGKHPKLLRMIQDDLFHHLIHYGISSSPLLLSLICSTVLNIYHSLCRFIRFQLEAFFGFVLLRTAGAGSPSQLQEVALEAIINFCRQLKFHS</sequence>
<evidence type="ECO:0000256" key="1">
    <source>
        <dbReference type="ARBA" id="ARBA00022658"/>
    </source>
</evidence>
<dbReference type="GO" id="GO:0005085">
    <property type="term" value="F:guanyl-nucleotide exchange factor activity"/>
    <property type="evidence" value="ECO:0007669"/>
    <property type="project" value="UniProtKB-KW"/>
</dbReference>
<dbReference type="InterPro" id="IPR032691">
    <property type="entry name" value="Mon2/Sec7/BIG1-like_HUS"/>
</dbReference>